<comment type="similarity">
    <text evidence="2">Belongs to the glycosyl hydrolase 20 family.</text>
</comment>
<dbReference type="PANTHER" id="PTHR22600:SF57">
    <property type="entry name" value="BETA-N-ACETYLHEXOSAMINIDASE"/>
    <property type="match status" value="1"/>
</dbReference>
<evidence type="ECO:0000256" key="3">
    <source>
        <dbReference type="ARBA" id="ARBA00012663"/>
    </source>
</evidence>
<dbReference type="GO" id="GO:0030203">
    <property type="term" value="P:glycosaminoglycan metabolic process"/>
    <property type="evidence" value="ECO:0007669"/>
    <property type="project" value="TreeGrafter"/>
</dbReference>
<protein>
    <recommendedName>
        <fullName evidence="3">beta-N-acetylhexosaminidase</fullName>
        <ecNumber evidence="3">3.2.1.52</ecNumber>
    </recommendedName>
</protein>
<dbReference type="Pfam" id="PF02838">
    <property type="entry name" value="Glyco_hydro_20b"/>
    <property type="match status" value="1"/>
</dbReference>
<organism evidence="8 9">
    <name type="scientific">Zunongwangia profunda</name>
    <dbReference type="NCBI Taxonomy" id="398743"/>
    <lineage>
        <taxon>Bacteria</taxon>
        <taxon>Pseudomonadati</taxon>
        <taxon>Bacteroidota</taxon>
        <taxon>Flavobacteriia</taxon>
        <taxon>Flavobacteriales</taxon>
        <taxon>Flavobacteriaceae</taxon>
        <taxon>Zunongwangia</taxon>
    </lineage>
</organism>
<keyword evidence="5" id="KW-0326">Glycosidase</keyword>
<evidence type="ECO:0000259" key="6">
    <source>
        <dbReference type="Pfam" id="PF00728"/>
    </source>
</evidence>
<gene>
    <name evidence="8" type="ORF">DGQ38_11820</name>
</gene>
<evidence type="ECO:0000256" key="2">
    <source>
        <dbReference type="ARBA" id="ARBA00006285"/>
    </source>
</evidence>
<dbReference type="PANTHER" id="PTHR22600">
    <property type="entry name" value="BETA-HEXOSAMINIDASE"/>
    <property type="match status" value="1"/>
</dbReference>
<comment type="catalytic activity">
    <reaction evidence="1">
        <text>Hydrolysis of terminal non-reducing N-acetyl-D-hexosamine residues in N-acetyl-beta-D-hexosaminides.</text>
        <dbReference type="EC" id="3.2.1.52"/>
    </reaction>
</comment>
<feature type="domain" description="Beta-hexosaminidase bacterial type N-terminal" evidence="7">
    <location>
        <begin position="41"/>
        <end position="186"/>
    </location>
</feature>
<evidence type="ECO:0000256" key="1">
    <source>
        <dbReference type="ARBA" id="ARBA00001231"/>
    </source>
</evidence>
<accession>A0A3D5J188</accession>
<dbReference type="Proteomes" id="UP000264330">
    <property type="component" value="Unassembled WGS sequence"/>
</dbReference>
<comment type="caution">
    <text evidence="8">The sequence shown here is derived from an EMBL/GenBank/DDBJ whole genome shotgun (WGS) entry which is preliminary data.</text>
</comment>
<feature type="domain" description="Glycoside hydrolase family 20 catalytic" evidence="6">
    <location>
        <begin position="190"/>
        <end position="521"/>
    </location>
</feature>
<dbReference type="EMBL" id="DPMF01000272">
    <property type="protein sequence ID" value="HCV81723.1"/>
    <property type="molecule type" value="Genomic_DNA"/>
</dbReference>
<dbReference type="InterPro" id="IPR015883">
    <property type="entry name" value="Glyco_hydro_20_cat"/>
</dbReference>
<dbReference type="SUPFAM" id="SSF51445">
    <property type="entry name" value="(Trans)glycosidases"/>
    <property type="match status" value="1"/>
</dbReference>
<dbReference type="GO" id="GO:0016020">
    <property type="term" value="C:membrane"/>
    <property type="evidence" value="ECO:0007669"/>
    <property type="project" value="TreeGrafter"/>
</dbReference>
<evidence type="ECO:0000256" key="4">
    <source>
        <dbReference type="ARBA" id="ARBA00022801"/>
    </source>
</evidence>
<dbReference type="EC" id="3.2.1.52" evidence="3"/>
<name>A0A3D5J188_9FLAO</name>
<dbReference type="PRINTS" id="PR00738">
    <property type="entry name" value="GLHYDRLASE20"/>
</dbReference>
<proteinExistence type="inferred from homology"/>
<evidence type="ECO:0000256" key="5">
    <source>
        <dbReference type="ARBA" id="ARBA00023295"/>
    </source>
</evidence>
<dbReference type="Gene3D" id="3.20.20.80">
    <property type="entry name" value="Glycosidases"/>
    <property type="match status" value="1"/>
</dbReference>
<evidence type="ECO:0000313" key="8">
    <source>
        <dbReference type="EMBL" id="HCV81723.1"/>
    </source>
</evidence>
<dbReference type="SUPFAM" id="SSF55545">
    <property type="entry name" value="beta-N-acetylhexosaminidase-like domain"/>
    <property type="match status" value="1"/>
</dbReference>
<dbReference type="RefSeq" id="WP_273300790.1">
    <property type="nucleotide sequence ID" value="NZ_CAJXAW010000079.1"/>
</dbReference>
<dbReference type="Gene3D" id="3.30.379.10">
    <property type="entry name" value="Chitobiase/beta-hexosaminidase domain 2-like"/>
    <property type="match status" value="1"/>
</dbReference>
<dbReference type="PROSITE" id="PS51257">
    <property type="entry name" value="PROKAR_LIPOPROTEIN"/>
    <property type="match status" value="1"/>
</dbReference>
<keyword evidence="4" id="KW-0378">Hydrolase</keyword>
<reference evidence="8 9" key="1">
    <citation type="journal article" date="2018" name="Nat. Biotechnol.">
        <title>A standardized bacterial taxonomy based on genome phylogeny substantially revises the tree of life.</title>
        <authorList>
            <person name="Parks D.H."/>
            <person name="Chuvochina M."/>
            <person name="Waite D.W."/>
            <person name="Rinke C."/>
            <person name="Skarshewski A."/>
            <person name="Chaumeil P.A."/>
            <person name="Hugenholtz P."/>
        </authorList>
    </citation>
    <scope>NUCLEOTIDE SEQUENCE [LARGE SCALE GENOMIC DNA]</scope>
    <source>
        <strain evidence="8">UBA9359</strain>
    </source>
</reference>
<sequence>MKNYFFIMLLFVLASCANKEEPNEGMKRVLADLSNSDKNFAVIPLPDSIVKMEKGKFQMNSKTKIYTAVETISEAYYLLSFLKGQPNNIRYRLDEDMDHLNKYGIYLMIDRKMKEEEGYSLKITKDYIKIVAKNEKGVFYGIQTLRQLMPDIAEEENAGSENKLIIYVKRGIIGNNMTVPTCEIYDSPKFLFRGMKLDVSRHFFSIDFIKKYIDVLAMHKMNYFIWHLSDDQGWRIEIKSYPELTAIGARRAETIEGKNFNPFKGDGKEYFHFYTQEDIREIVDYAKDRHIEIIPEISFPGHASAILAAYPGLGGQKEYNVKTEWGEFDNYIYPTSESLLFFKSVFNELKGLFPSKYIQVSGLGARSKYIEDKELKNLGFQKTSDLDDFFINNLKNWSETSGKKMIIGDIASVSVTSRSQVVLMADIQKESGKHKNVIILDNQNFLDFSKYPTKKKDKDQISFGGYLNTKDVYLYHRTFQKHSTILGAEATLRSDYIFSEELAFKHLLPRLPALSEVLWSNQDSLNWYSFKSRFNINLKGKLDKRNYDYSPFF</sequence>
<dbReference type="Pfam" id="PF00728">
    <property type="entry name" value="Glyco_hydro_20"/>
    <property type="match status" value="1"/>
</dbReference>
<evidence type="ECO:0000313" key="9">
    <source>
        <dbReference type="Proteomes" id="UP000264330"/>
    </source>
</evidence>
<dbReference type="InterPro" id="IPR029018">
    <property type="entry name" value="Hex-like_dom2"/>
</dbReference>
<evidence type="ECO:0000259" key="7">
    <source>
        <dbReference type="Pfam" id="PF02838"/>
    </source>
</evidence>
<dbReference type="InterPro" id="IPR025705">
    <property type="entry name" value="Beta_hexosaminidase_sua/sub"/>
</dbReference>
<dbReference type="GO" id="GO:0004563">
    <property type="term" value="F:beta-N-acetylhexosaminidase activity"/>
    <property type="evidence" value="ECO:0007669"/>
    <property type="project" value="UniProtKB-EC"/>
</dbReference>
<dbReference type="InterPro" id="IPR015882">
    <property type="entry name" value="HEX_bac_N"/>
</dbReference>
<dbReference type="InterPro" id="IPR017853">
    <property type="entry name" value="GH"/>
</dbReference>
<dbReference type="GO" id="GO:0005975">
    <property type="term" value="P:carbohydrate metabolic process"/>
    <property type="evidence" value="ECO:0007669"/>
    <property type="project" value="InterPro"/>
</dbReference>
<dbReference type="AlphaFoldDB" id="A0A3D5J188"/>